<keyword evidence="3" id="KW-1185">Reference proteome</keyword>
<name>A0A5A7QQK5_STRAF</name>
<feature type="region of interest" description="Disordered" evidence="1">
    <location>
        <begin position="37"/>
        <end position="56"/>
    </location>
</feature>
<sequence>MRTVNVKSEKLPFCPSLSMLDLKCLNRHWLQKKDPFHHKSKSIYQKPPPSPRESLPGFTQMHLSSASSPPPTLLTFTNGAKSEGKMSISGIKENLSAFSAKEKSKGTSFAVVPSPDCCVLKQNQTAVEVMEQQKLPSFGPSLAKYQNMNLRENKVMMCIPDGWHKNHARYRTHALNIILKL</sequence>
<dbReference type="Proteomes" id="UP000325081">
    <property type="component" value="Unassembled WGS sequence"/>
</dbReference>
<accession>A0A5A7QQK5</accession>
<dbReference type="EMBL" id="BKCP01007848">
    <property type="protein sequence ID" value="GER47329.1"/>
    <property type="molecule type" value="Genomic_DNA"/>
</dbReference>
<evidence type="ECO:0000313" key="3">
    <source>
        <dbReference type="Proteomes" id="UP000325081"/>
    </source>
</evidence>
<evidence type="ECO:0000313" key="2">
    <source>
        <dbReference type="EMBL" id="GER47329.1"/>
    </source>
</evidence>
<gene>
    <name evidence="2" type="ORF">STAS_24429</name>
</gene>
<reference evidence="3" key="1">
    <citation type="journal article" date="2019" name="Curr. Biol.">
        <title>Genome Sequence of Striga asiatica Provides Insight into the Evolution of Plant Parasitism.</title>
        <authorList>
            <person name="Yoshida S."/>
            <person name="Kim S."/>
            <person name="Wafula E.K."/>
            <person name="Tanskanen J."/>
            <person name="Kim Y.M."/>
            <person name="Honaas L."/>
            <person name="Yang Z."/>
            <person name="Spallek T."/>
            <person name="Conn C.E."/>
            <person name="Ichihashi Y."/>
            <person name="Cheong K."/>
            <person name="Cui S."/>
            <person name="Der J.P."/>
            <person name="Gundlach H."/>
            <person name="Jiao Y."/>
            <person name="Hori C."/>
            <person name="Ishida J.K."/>
            <person name="Kasahara H."/>
            <person name="Kiba T."/>
            <person name="Kim M.S."/>
            <person name="Koo N."/>
            <person name="Laohavisit A."/>
            <person name="Lee Y.H."/>
            <person name="Lumba S."/>
            <person name="McCourt P."/>
            <person name="Mortimer J.C."/>
            <person name="Mutuku J.M."/>
            <person name="Nomura T."/>
            <person name="Sasaki-Sekimoto Y."/>
            <person name="Seto Y."/>
            <person name="Wang Y."/>
            <person name="Wakatake T."/>
            <person name="Sakakibara H."/>
            <person name="Demura T."/>
            <person name="Yamaguchi S."/>
            <person name="Yoneyama K."/>
            <person name="Manabe R.I."/>
            <person name="Nelson D.C."/>
            <person name="Schulman A.H."/>
            <person name="Timko M.P."/>
            <person name="dePamphilis C.W."/>
            <person name="Choi D."/>
            <person name="Shirasu K."/>
        </authorList>
    </citation>
    <scope>NUCLEOTIDE SEQUENCE [LARGE SCALE GENOMIC DNA]</scope>
    <source>
        <strain evidence="3">cv. UVA1</strain>
    </source>
</reference>
<comment type="caution">
    <text evidence="2">The sequence shown here is derived from an EMBL/GenBank/DDBJ whole genome shotgun (WGS) entry which is preliminary data.</text>
</comment>
<dbReference type="AlphaFoldDB" id="A0A5A7QQK5"/>
<organism evidence="2 3">
    <name type="scientific">Striga asiatica</name>
    <name type="common">Asiatic witchweed</name>
    <name type="synonym">Buchnera asiatica</name>
    <dbReference type="NCBI Taxonomy" id="4170"/>
    <lineage>
        <taxon>Eukaryota</taxon>
        <taxon>Viridiplantae</taxon>
        <taxon>Streptophyta</taxon>
        <taxon>Embryophyta</taxon>
        <taxon>Tracheophyta</taxon>
        <taxon>Spermatophyta</taxon>
        <taxon>Magnoliopsida</taxon>
        <taxon>eudicotyledons</taxon>
        <taxon>Gunneridae</taxon>
        <taxon>Pentapetalae</taxon>
        <taxon>asterids</taxon>
        <taxon>lamiids</taxon>
        <taxon>Lamiales</taxon>
        <taxon>Orobanchaceae</taxon>
        <taxon>Buchnereae</taxon>
        <taxon>Striga</taxon>
    </lineage>
</organism>
<proteinExistence type="predicted"/>
<protein>
    <submittedName>
        <fullName evidence="2">PAS domain S-box protein</fullName>
    </submittedName>
</protein>
<evidence type="ECO:0000256" key="1">
    <source>
        <dbReference type="SAM" id="MobiDB-lite"/>
    </source>
</evidence>